<name>A0A318J3Z2_9BURK</name>
<dbReference type="Proteomes" id="UP000247792">
    <property type="component" value="Unassembled WGS sequence"/>
</dbReference>
<dbReference type="Pfam" id="PF12833">
    <property type="entry name" value="HTH_18"/>
    <property type="match status" value="1"/>
</dbReference>
<evidence type="ECO:0000313" key="5">
    <source>
        <dbReference type="EMBL" id="PXX43326.1"/>
    </source>
</evidence>
<evidence type="ECO:0000313" key="6">
    <source>
        <dbReference type="Proteomes" id="UP000247792"/>
    </source>
</evidence>
<organism evidence="5 6">
    <name type="scientific">Undibacterium pigrum</name>
    <dbReference type="NCBI Taxonomy" id="401470"/>
    <lineage>
        <taxon>Bacteria</taxon>
        <taxon>Pseudomonadati</taxon>
        <taxon>Pseudomonadota</taxon>
        <taxon>Betaproteobacteria</taxon>
        <taxon>Burkholderiales</taxon>
        <taxon>Oxalobacteraceae</taxon>
        <taxon>Undibacterium</taxon>
    </lineage>
</organism>
<keyword evidence="3" id="KW-0804">Transcription</keyword>
<dbReference type="AlphaFoldDB" id="A0A318J3Z2"/>
<protein>
    <submittedName>
        <fullName evidence="5">AraC family transcriptional regulator</fullName>
    </submittedName>
</protein>
<reference evidence="5 6" key="1">
    <citation type="submission" date="2018-05" db="EMBL/GenBank/DDBJ databases">
        <title>Genomic Encyclopedia of Type Strains, Phase IV (KMG-IV): sequencing the most valuable type-strain genomes for metagenomic binning, comparative biology and taxonomic classification.</title>
        <authorList>
            <person name="Goeker M."/>
        </authorList>
    </citation>
    <scope>NUCLEOTIDE SEQUENCE [LARGE SCALE GENOMIC DNA]</scope>
    <source>
        <strain evidence="5 6">DSM 19792</strain>
    </source>
</reference>
<sequence>MEDGQTLYRFAIVGPNRHRSLGKAQPGSRFMSTTFRPGKLSKILGYPVDEFSDAVINLADVLPLSHYTEVNEKLDAANGTAAQLDVVQSMLLRLRLLEKPRIAPLDIPYHWINKSAQELADSLGLGTRQFERRFLASFGLSLRSYKQHLRYGASLTQVMLGRLPAKTWVECAMSFGYADQAHMNHDFVRFTGHTPAQLMRGIAAKDPALWAFSFNEAELGKLFIPTDEIDVVSVQDHIIA</sequence>
<dbReference type="PANTHER" id="PTHR46796:SF15">
    <property type="entry name" value="BLL1074 PROTEIN"/>
    <property type="match status" value="1"/>
</dbReference>
<dbReference type="PANTHER" id="PTHR46796">
    <property type="entry name" value="HTH-TYPE TRANSCRIPTIONAL ACTIVATOR RHAS-RELATED"/>
    <property type="match status" value="1"/>
</dbReference>
<proteinExistence type="predicted"/>
<dbReference type="SMART" id="SM00342">
    <property type="entry name" value="HTH_ARAC"/>
    <property type="match status" value="1"/>
</dbReference>
<keyword evidence="2" id="KW-0238">DNA-binding</keyword>
<evidence type="ECO:0000256" key="2">
    <source>
        <dbReference type="ARBA" id="ARBA00023125"/>
    </source>
</evidence>
<evidence type="ECO:0000259" key="4">
    <source>
        <dbReference type="PROSITE" id="PS01124"/>
    </source>
</evidence>
<accession>A0A318J3Z2</accession>
<dbReference type="Gene3D" id="1.10.10.60">
    <property type="entry name" value="Homeodomain-like"/>
    <property type="match status" value="1"/>
</dbReference>
<dbReference type="InterPro" id="IPR018060">
    <property type="entry name" value="HTH_AraC"/>
</dbReference>
<dbReference type="PROSITE" id="PS01124">
    <property type="entry name" value="HTH_ARAC_FAMILY_2"/>
    <property type="match status" value="1"/>
</dbReference>
<dbReference type="GO" id="GO:0043565">
    <property type="term" value="F:sequence-specific DNA binding"/>
    <property type="evidence" value="ECO:0007669"/>
    <property type="project" value="InterPro"/>
</dbReference>
<evidence type="ECO:0000256" key="1">
    <source>
        <dbReference type="ARBA" id="ARBA00023015"/>
    </source>
</evidence>
<keyword evidence="1" id="KW-0805">Transcription regulation</keyword>
<dbReference type="InterPro" id="IPR050204">
    <property type="entry name" value="AraC_XylS_family_regulators"/>
</dbReference>
<dbReference type="GO" id="GO:0003700">
    <property type="term" value="F:DNA-binding transcription factor activity"/>
    <property type="evidence" value="ECO:0007669"/>
    <property type="project" value="InterPro"/>
</dbReference>
<gene>
    <name evidence="5" type="ORF">DFR42_104327</name>
</gene>
<dbReference type="EMBL" id="QJKB01000004">
    <property type="protein sequence ID" value="PXX43326.1"/>
    <property type="molecule type" value="Genomic_DNA"/>
</dbReference>
<comment type="caution">
    <text evidence="5">The sequence shown here is derived from an EMBL/GenBank/DDBJ whole genome shotgun (WGS) entry which is preliminary data.</text>
</comment>
<feature type="domain" description="HTH araC/xylS-type" evidence="4">
    <location>
        <begin position="115"/>
        <end position="201"/>
    </location>
</feature>
<evidence type="ECO:0000256" key="3">
    <source>
        <dbReference type="ARBA" id="ARBA00023163"/>
    </source>
</evidence>
<keyword evidence="6" id="KW-1185">Reference proteome</keyword>